<evidence type="ECO:0000256" key="4">
    <source>
        <dbReference type="ARBA" id="ARBA00022605"/>
    </source>
</evidence>
<dbReference type="InterPro" id="IPR036968">
    <property type="entry name" value="Enolpyruvate_Tfrase_sf"/>
</dbReference>
<proteinExistence type="inferred from homology"/>
<gene>
    <name evidence="10" type="primary">aroA</name>
    <name evidence="10" type="ORF">MHIR_TP00036</name>
</gene>
<dbReference type="InterPro" id="IPR023193">
    <property type="entry name" value="EPSP_synthase_CS"/>
</dbReference>
<dbReference type="SUPFAM" id="SSF55205">
    <property type="entry name" value="EPT/RTPC-like"/>
    <property type="match status" value="1"/>
</dbReference>
<keyword evidence="4" id="KW-0028">Amino-acid biosynthesis</keyword>
<organism evidence="10 11">
    <name type="scientific">Tremblaya princeps</name>
    <dbReference type="NCBI Taxonomy" id="189385"/>
    <lineage>
        <taxon>Bacteria</taxon>
        <taxon>Pseudomonadati</taxon>
        <taxon>Pseudomonadota</taxon>
        <taxon>Betaproteobacteria</taxon>
        <taxon>Candidatus Tremblayella</taxon>
    </lineage>
</organism>
<dbReference type="PANTHER" id="PTHR21090">
    <property type="entry name" value="AROM/DEHYDROQUINATE SYNTHASE"/>
    <property type="match status" value="1"/>
</dbReference>
<dbReference type="InterPro" id="IPR006264">
    <property type="entry name" value="EPSP_synthase"/>
</dbReference>
<comment type="catalytic activity">
    <reaction evidence="8">
        <text>3-phosphoshikimate + phosphoenolpyruvate = 5-O-(1-carboxyvinyl)-3-phosphoshikimate + phosphate</text>
        <dbReference type="Rhea" id="RHEA:21256"/>
        <dbReference type="ChEBI" id="CHEBI:43474"/>
        <dbReference type="ChEBI" id="CHEBI:57701"/>
        <dbReference type="ChEBI" id="CHEBI:58702"/>
        <dbReference type="ChEBI" id="CHEBI:145989"/>
        <dbReference type="EC" id="2.5.1.19"/>
    </reaction>
    <physiologicalReaction direction="left-to-right" evidence="8">
        <dbReference type="Rhea" id="RHEA:21257"/>
    </physiologicalReaction>
</comment>
<dbReference type="EC" id="2.5.1.19" evidence="3"/>
<dbReference type="PIRSF" id="PIRSF000505">
    <property type="entry name" value="EPSPS"/>
    <property type="match status" value="1"/>
</dbReference>
<evidence type="ECO:0000256" key="5">
    <source>
        <dbReference type="ARBA" id="ARBA00022679"/>
    </source>
</evidence>
<evidence type="ECO:0000256" key="6">
    <source>
        <dbReference type="ARBA" id="ARBA00023141"/>
    </source>
</evidence>
<dbReference type="Gene3D" id="3.65.10.10">
    <property type="entry name" value="Enolpyruvate transferase domain"/>
    <property type="match status" value="2"/>
</dbReference>
<accession>A0A143WNR7</accession>
<evidence type="ECO:0000313" key="11">
    <source>
        <dbReference type="Proteomes" id="UP000075242"/>
    </source>
</evidence>
<dbReference type="Proteomes" id="UP000075242">
    <property type="component" value="Chromosome I"/>
</dbReference>
<dbReference type="UniPathway" id="UPA00053">
    <property type="reaction ID" value="UER00089"/>
</dbReference>
<dbReference type="AlphaFoldDB" id="A0A143WNR7"/>
<evidence type="ECO:0000256" key="3">
    <source>
        <dbReference type="ARBA" id="ARBA00012450"/>
    </source>
</evidence>
<dbReference type="GO" id="GO:0009423">
    <property type="term" value="P:chorismate biosynthetic process"/>
    <property type="evidence" value="ECO:0007669"/>
    <property type="project" value="UniProtKB-UniPathway"/>
</dbReference>
<dbReference type="PROSITE" id="PS00885">
    <property type="entry name" value="EPSP_SYNTHASE_2"/>
    <property type="match status" value="1"/>
</dbReference>
<name>A0A143WNR7_TREPR</name>
<keyword evidence="6" id="KW-0057">Aromatic amino acid biosynthesis</keyword>
<sequence length="417" mass="43705">MLGVTQVPASKSASNREVACAYVARSAALLVGRALHSDDTAVLLNAAHAFGALVVQRGRALHLDASRRRMGRLVSELYVGNSGTTARLVCSCTGCRQRHALVHGDPRMHRRPALALTAGLGMLGAKVLHMLRPGALPAAVGPAGVLKNFAPPRLPASESSQFVTASVLASHGLACKDAPVVCGGLTTSRPYVTSTVDIMGLFGMHAEGYAWACYAPAQAAGFAAGALVTDADMTSASYPSALGGMGMGRWCLRGGVEHASQCDASIADAMSRMGCAMWQRREGNATRRAARRVARPRLLCRSAPDGAMTALTASIALAGACDMHGILSWRYKETDRVLAMSLELRKIGAATDCSMGSMACEACARPWHGRADVSTYRDHRIAMCCSLISAAGWGVRVVGAPCVCKTYPEYLHACACA</sequence>
<comment type="similarity">
    <text evidence="2">Belongs to the EPSP synthase family.</text>
</comment>
<comment type="pathway">
    <text evidence="1">Metabolic intermediate biosynthesis; chorismate biosynthesis; chorismate from D-erythrose 4-phosphate and phosphoenolpyruvate: step 6/7.</text>
</comment>
<evidence type="ECO:0000259" key="9">
    <source>
        <dbReference type="Pfam" id="PF00275"/>
    </source>
</evidence>
<dbReference type="InterPro" id="IPR001986">
    <property type="entry name" value="Enolpyruvate_Tfrase_dom"/>
</dbReference>
<dbReference type="InterPro" id="IPR013792">
    <property type="entry name" value="RNA3'P_cycl/enolpyr_Trfase_a/b"/>
</dbReference>
<dbReference type="PANTHER" id="PTHR21090:SF5">
    <property type="entry name" value="PENTAFUNCTIONAL AROM POLYPEPTIDE"/>
    <property type="match status" value="1"/>
</dbReference>
<reference evidence="11" key="1">
    <citation type="submission" date="2016-01" db="EMBL/GenBank/DDBJ databases">
        <authorList>
            <person name="Husnik F."/>
        </authorList>
    </citation>
    <scope>NUCLEOTIDE SEQUENCE [LARGE SCALE GENOMIC DNA]</scope>
</reference>
<dbReference type="GO" id="GO:0003866">
    <property type="term" value="F:3-phosphoshikimate 1-carboxyvinyltransferase activity"/>
    <property type="evidence" value="ECO:0007669"/>
    <property type="project" value="UniProtKB-EC"/>
</dbReference>
<dbReference type="GO" id="GO:0009073">
    <property type="term" value="P:aromatic amino acid family biosynthetic process"/>
    <property type="evidence" value="ECO:0007669"/>
    <property type="project" value="UniProtKB-KW"/>
</dbReference>
<feature type="domain" description="Enolpyruvate transferase" evidence="9">
    <location>
        <begin position="4"/>
        <end position="411"/>
    </location>
</feature>
<dbReference type="Pfam" id="PF00275">
    <property type="entry name" value="EPSP_synthase"/>
    <property type="match status" value="1"/>
</dbReference>
<evidence type="ECO:0000313" key="10">
    <source>
        <dbReference type="EMBL" id="CUX76672.1"/>
    </source>
</evidence>
<evidence type="ECO:0000256" key="1">
    <source>
        <dbReference type="ARBA" id="ARBA00004811"/>
    </source>
</evidence>
<evidence type="ECO:0000256" key="2">
    <source>
        <dbReference type="ARBA" id="ARBA00009948"/>
    </source>
</evidence>
<evidence type="ECO:0000256" key="8">
    <source>
        <dbReference type="ARBA" id="ARBA00044633"/>
    </source>
</evidence>
<dbReference type="PATRIC" id="fig|189385.8.peg.46"/>
<protein>
    <recommendedName>
        <fullName evidence="3">3-phosphoshikimate 1-carboxyvinyltransferase</fullName>
        <ecNumber evidence="3">2.5.1.19</ecNumber>
    </recommendedName>
    <alternativeName>
        <fullName evidence="7">5-enolpyruvylshikimate-3-phosphate synthase</fullName>
    </alternativeName>
</protein>
<dbReference type="GO" id="GO:0008652">
    <property type="term" value="P:amino acid biosynthetic process"/>
    <property type="evidence" value="ECO:0007669"/>
    <property type="project" value="UniProtKB-KW"/>
</dbReference>
<keyword evidence="5 10" id="KW-0808">Transferase</keyword>
<dbReference type="EMBL" id="LN999011">
    <property type="protein sequence ID" value="CUX76672.1"/>
    <property type="molecule type" value="Genomic_DNA"/>
</dbReference>
<evidence type="ECO:0000256" key="7">
    <source>
        <dbReference type="ARBA" id="ARBA00030046"/>
    </source>
</evidence>